<dbReference type="InterPro" id="IPR036967">
    <property type="entry name" value="Ribosomal_uS11_sf"/>
</dbReference>
<dbReference type="OrthoDB" id="1654884at2759"/>
<evidence type="ECO:0000256" key="2">
    <source>
        <dbReference type="ARBA" id="ARBA00022980"/>
    </source>
</evidence>
<name>A0A3G2S121_MALR7</name>
<organism evidence="4 5">
    <name type="scientific">Malassezia restricta (strain ATCC 96810 / NBRC 103918 / CBS 7877)</name>
    <name type="common">Seborrheic dermatitis infection agent</name>
    <dbReference type="NCBI Taxonomy" id="425264"/>
    <lineage>
        <taxon>Eukaryota</taxon>
        <taxon>Fungi</taxon>
        <taxon>Dikarya</taxon>
        <taxon>Basidiomycota</taxon>
        <taxon>Ustilaginomycotina</taxon>
        <taxon>Malasseziomycetes</taxon>
        <taxon>Malasseziales</taxon>
        <taxon>Malasseziaceae</taxon>
        <taxon>Malassezia</taxon>
    </lineage>
</organism>
<dbReference type="VEuPathDB" id="FungiDB:DNF11_0249"/>
<dbReference type="SUPFAM" id="SSF53137">
    <property type="entry name" value="Translational machinery components"/>
    <property type="match status" value="1"/>
</dbReference>
<dbReference type="Pfam" id="PF00411">
    <property type="entry name" value="Ribosomal_S11"/>
    <property type="match status" value="1"/>
</dbReference>
<keyword evidence="2 4" id="KW-0689">Ribosomal protein</keyword>
<dbReference type="STRING" id="425264.A0A3G2S121"/>
<dbReference type="GO" id="GO:0006412">
    <property type="term" value="P:translation"/>
    <property type="evidence" value="ECO:0007669"/>
    <property type="project" value="InterPro"/>
</dbReference>
<dbReference type="GO" id="GO:1990904">
    <property type="term" value="C:ribonucleoprotein complex"/>
    <property type="evidence" value="ECO:0007669"/>
    <property type="project" value="UniProtKB-KW"/>
</dbReference>
<evidence type="ECO:0000313" key="4">
    <source>
        <dbReference type="EMBL" id="AYO41199.1"/>
    </source>
</evidence>
<proteinExistence type="inferred from homology"/>
<reference evidence="4 5" key="1">
    <citation type="submission" date="2018-10" db="EMBL/GenBank/DDBJ databases">
        <title>Complete genome sequence of Malassezia restricta CBS 7877.</title>
        <authorList>
            <person name="Morand S.C."/>
            <person name="Bertignac M."/>
            <person name="Iltis A."/>
            <person name="Kolder I."/>
            <person name="Pirovano W."/>
            <person name="Jourdain R."/>
            <person name="Clavaud C."/>
        </authorList>
    </citation>
    <scope>NUCLEOTIDE SEQUENCE [LARGE SCALE GENOMIC DNA]</scope>
    <source>
        <strain evidence="4 5">CBS 7877</strain>
    </source>
</reference>
<comment type="similarity">
    <text evidence="1">Belongs to the universal ribosomal protein uS11 family.</text>
</comment>
<dbReference type="Gene3D" id="3.30.420.80">
    <property type="entry name" value="Ribosomal protein S11"/>
    <property type="match status" value="1"/>
</dbReference>
<keyword evidence="5" id="KW-1185">Reference proteome</keyword>
<dbReference type="GO" id="GO:0003735">
    <property type="term" value="F:structural constituent of ribosome"/>
    <property type="evidence" value="ECO:0007669"/>
    <property type="project" value="InterPro"/>
</dbReference>
<gene>
    <name evidence="4" type="primary">mrps18</name>
    <name evidence="4" type="ORF">DNF11_0249</name>
</gene>
<dbReference type="EMBL" id="CP033148">
    <property type="protein sequence ID" value="AYO41199.1"/>
    <property type="molecule type" value="Genomic_DNA"/>
</dbReference>
<keyword evidence="3" id="KW-0687">Ribonucleoprotein</keyword>
<dbReference type="GO" id="GO:0005840">
    <property type="term" value="C:ribosome"/>
    <property type="evidence" value="ECO:0007669"/>
    <property type="project" value="UniProtKB-KW"/>
</dbReference>
<dbReference type="AlphaFoldDB" id="A0A3G2S121"/>
<protein>
    <submittedName>
        <fullName evidence="4">37S ribosomal protein S18, mitochondrial</fullName>
    </submittedName>
</protein>
<dbReference type="HAMAP" id="MF_01310">
    <property type="entry name" value="Ribosomal_uS11"/>
    <property type="match status" value="1"/>
</dbReference>
<evidence type="ECO:0000256" key="3">
    <source>
        <dbReference type="ARBA" id="ARBA00023274"/>
    </source>
</evidence>
<dbReference type="InterPro" id="IPR001971">
    <property type="entry name" value="Ribosomal_uS11"/>
</dbReference>
<dbReference type="PANTHER" id="PTHR11759">
    <property type="entry name" value="40S RIBOSOMAL PROTEIN S14/30S RIBOSOMAL PROTEIN S11"/>
    <property type="match status" value="1"/>
</dbReference>
<evidence type="ECO:0000313" key="5">
    <source>
        <dbReference type="Proteomes" id="UP000269793"/>
    </source>
</evidence>
<sequence length="200" mass="21885">MLQQGMWGLRGAVRRSAVRSMPWRAYSQSALGSDALPAPREQKVSLDSAVEFTPVPEMSAPTPPPKPVSDVLGLPSASRPHRLHIKSSRNNTIVTFTMPTGEPLVGESGGTVGFKKAQRSGYEAGYRAAVRVFQHIVAHRAQWGVKDIEVLWNGFGQGREAVFRALQASEGESVRQMVLAMTDKTPIKIGGVRPKKRRML</sequence>
<accession>A0A3G2S121</accession>
<evidence type="ECO:0000256" key="1">
    <source>
        <dbReference type="ARBA" id="ARBA00006194"/>
    </source>
</evidence>
<dbReference type="Proteomes" id="UP000269793">
    <property type="component" value="Chromosome I"/>
</dbReference>